<evidence type="ECO:0000256" key="4">
    <source>
        <dbReference type="ARBA" id="ARBA00022679"/>
    </source>
</evidence>
<dbReference type="InterPro" id="IPR036641">
    <property type="entry name" value="HPT_dom_sf"/>
</dbReference>
<feature type="domain" description="Response regulatory" evidence="12">
    <location>
        <begin position="1456"/>
        <end position="1573"/>
    </location>
</feature>
<dbReference type="SMART" id="SM01231">
    <property type="entry name" value="H-kinase_dim"/>
    <property type="match status" value="1"/>
</dbReference>
<dbReference type="PROSITE" id="PS50110">
    <property type="entry name" value="RESPONSE_REGULATORY"/>
    <property type="match status" value="1"/>
</dbReference>
<evidence type="ECO:0000259" key="13">
    <source>
        <dbReference type="PROSITE" id="PS50851"/>
    </source>
</evidence>
<feature type="region of interest" description="Disordered" evidence="10">
    <location>
        <begin position="676"/>
        <end position="792"/>
    </location>
</feature>
<dbReference type="SMART" id="SM00073">
    <property type="entry name" value="HPT"/>
    <property type="match status" value="1"/>
</dbReference>
<feature type="modified residue" description="Phosphohistidine" evidence="7">
    <location>
        <position position="49"/>
    </location>
</feature>
<dbReference type="Proteomes" id="UP000239589">
    <property type="component" value="Unassembled WGS sequence"/>
</dbReference>
<dbReference type="PROSITE" id="PS50109">
    <property type="entry name" value="HIS_KIN"/>
    <property type="match status" value="1"/>
</dbReference>
<gene>
    <name evidence="15" type="ORF">CUN59_07375</name>
</gene>
<keyword evidence="3 8" id="KW-0597">Phosphoprotein</keyword>
<dbReference type="Pfam" id="PF02895">
    <property type="entry name" value="H-kinase_dim"/>
    <property type="match status" value="1"/>
</dbReference>
<dbReference type="InterPro" id="IPR008207">
    <property type="entry name" value="Sig_transdc_His_kin_Hpt_dom"/>
</dbReference>
<dbReference type="GO" id="GO:0000155">
    <property type="term" value="F:phosphorelay sensor kinase activity"/>
    <property type="evidence" value="ECO:0007669"/>
    <property type="project" value="InterPro"/>
</dbReference>
<dbReference type="InterPro" id="IPR011006">
    <property type="entry name" value="CheY-like_superfamily"/>
</dbReference>
<protein>
    <recommendedName>
        <fullName evidence="2">histidine kinase</fullName>
        <ecNumber evidence="2">2.7.13.3</ecNumber>
    </recommendedName>
</protein>
<dbReference type="Gene3D" id="1.10.287.560">
    <property type="entry name" value="Histidine kinase CheA-like, homodimeric domain"/>
    <property type="match status" value="1"/>
</dbReference>
<dbReference type="OrthoDB" id="2079555at2"/>
<dbReference type="FunFam" id="3.30.565.10:FF:000016">
    <property type="entry name" value="Chemotaxis protein CheA, putative"/>
    <property type="match status" value="1"/>
</dbReference>
<accession>A0A2S6CVZ0</accession>
<dbReference type="PANTHER" id="PTHR43395:SF1">
    <property type="entry name" value="CHEMOTAXIS PROTEIN CHEA"/>
    <property type="match status" value="1"/>
</dbReference>
<dbReference type="CDD" id="cd16916">
    <property type="entry name" value="HATPase_CheA-like"/>
    <property type="match status" value="1"/>
</dbReference>
<dbReference type="PRINTS" id="PR00344">
    <property type="entry name" value="BCTRLSENSOR"/>
</dbReference>
<dbReference type="SMART" id="SM00448">
    <property type="entry name" value="REC"/>
    <property type="match status" value="1"/>
</dbReference>
<dbReference type="GO" id="GO:0005737">
    <property type="term" value="C:cytoplasm"/>
    <property type="evidence" value="ECO:0007669"/>
    <property type="project" value="InterPro"/>
</dbReference>
<feature type="domain" description="Histidine kinase" evidence="11">
    <location>
        <begin position="1036"/>
        <end position="1282"/>
    </location>
</feature>
<comment type="catalytic activity">
    <reaction evidence="1">
        <text>ATP + protein L-histidine = ADP + protein N-phospho-L-histidine.</text>
        <dbReference type="EC" id="2.7.13.3"/>
    </reaction>
</comment>
<dbReference type="PROSITE" id="PS50851">
    <property type="entry name" value="CHEW"/>
    <property type="match status" value="1"/>
</dbReference>
<feature type="compositionally biased region" description="Polar residues" evidence="10">
    <location>
        <begin position="692"/>
        <end position="712"/>
    </location>
</feature>
<dbReference type="Pfam" id="PF02518">
    <property type="entry name" value="HATPase_c"/>
    <property type="match status" value="1"/>
</dbReference>
<dbReference type="SMART" id="SM00260">
    <property type="entry name" value="CheW"/>
    <property type="match status" value="1"/>
</dbReference>
<dbReference type="InterPro" id="IPR002545">
    <property type="entry name" value="CheW-lke_dom"/>
</dbReference>
<dbReference type="CDD" id="cd00088">
    <property type="entry name" value="HPT"/>
    <property type="match status" value="1"/>
</dbReference>
<comment type="caution">
    <text evidence="15">The sequence shown here is derived from an EMBL/GenBank/DDBJ whole genome shotgun (WGS) entry which is preliminary data.</text>
</comment>
<sequence length="1581" mass="176088">MQPDQQQRILGYFLEEAREHLNTIEQGLLNLQSTLDDAEMIQEVFRAAHSIKGGAAMLGLSSIQHTSHRLEDCFKILKDHPIQIDQTLESLLLGVCDTLKSLIDHLGNPFGLSEETAQELMSKTEPVMQTLHNHIETLVGHGNLEEATTNTPGIHPPTQIPVAPQISKSPATISQNQDWTEFQSQVLQILREMLQLFKQTSLSSSRENLQKCCEQLGTIGRDLNLSHWCNLCESVAEAISNPDNSYLTLAKIIITEIKQAQELVLQNRDAEIVVSQQLQNLLPLPELELLEFDEPDSNLSLFSTTDQEPSVSPTNKNSFTELSLFNDHQSRILGNNTLGHPLDHAGSEVGISELNSLADLFEGDIPELDDSWQQEEILEDINSDSEALRYQTQSSLLQAETDLSLLFDNNFLEIENDAPSNTTDNYQLLESSHSLANETDLQFPKNDVLEELISISRESHQNTLVHEISNGDSMEELLIFTEDNELYELSFDGELTTPEITFETETDLNSLFSPPVSEDISASTPILTNTRTVKIPEIKPSAPESLSLDNLFSQVEENISVVRNEIDDLFGTPDTINNVSSSVDNLDNFWDDLNPLDSGIDITANQDVARELEESLFSASFENVSNNKSTQSNNLDGDFNFVVQNQSETFNIFFTPDININNQNIDIFNQIPDVTSTPTNPNTKKLPLPLTNEFSPTSKTVNPIPEITTNSDPKIPPPITNSSDNNLSFSKKKTTFNTENIQSQPTTKNHHNQSSTKNEPDLKSTPTDLKPASNLIPEPKPKLKKPPSNNPESIEILLDNPPAQTTIELSSIDKLTAIESPSNQPLPETLNKITAIETSSNNSSTENTHDIAIEDKDFAALEALLNESNSPEINITQPATNQPTSIKTINTPSPSKLKDEFSELEDLLAQVDQDISTTASTSQKTTSKIPRPSNSPRRTKEETMKIPIKQLDEMSNLIGELVVNRNTLEQNHQRLRQSLDNLLVQVQHLSDVGVRMQEYYERSLLESSLLTNRRTREHNTTAIHNHNNTGHRGFSEIEMDRFTPFHILAQEMIEFIVRTRESSSDIDFISEETEQVTRQLRQATSQLQEGLTKARMIPFAQTIDRLRRGVRDNAIKYGKQIELVTEGADTLVDKMILDHLTDPLTHIINNAIAHGIEPPDIRQSVGKSPIGTITIRTLQQGNQTIISVSDDGAGIDHQKVKNKAVKKGILTPQQAETMSRLETYELLFLPSFSTADEIDDIKGRGIGMNVVQNDISEIRGVIGTDSTLGQGTTFTIRLPLTLSICKAIFCVFDRARIAFPIDSVEDTLEIPANDVQKDGNGQLFIHWRDTILPFKPLKEILRFNRHLTRGNMYTAAKNDELLSVIVVRSGSTMIALQIDQVLSEQEIVIKQLENPAPKPSGIAGATVLGDGMIMPIADVLEIIDIFQGKMSKHIGPSWQQPNLPSNKAIANKLETTVLIVDDSITVRELLSLTFNKAGYRVEQARDGQEAWDKLRSGLPCDIVFCDIEMPRCDGLELLSRIQKDSSLNNLPIAMLTSRGADKHRQMAVQLGASGYFTKPYLEEALVEAASRMLKGEKLVTA</sequence>
<evidence type="ECO:0000259" key="11">
    <source>
        <dbReference type="PROSITE" id="PS50109"/>
    </source>
</evidence>
<feature type="compositionally biased region" description="Polar residues" evidence="10">
    <location>
        <begin position="720"/>
        <end position="757"/>
    </location>
</feature>
<feature type="modified residue" description="4-aspartylphosphate" evidence="8">
    <location>
        <position position="1506"/>
    </location>
</feature>
<evidence type="ECO:0000313" key="16">
    <source>
        <dbReference type="Proteomes" id="UP000239589"/>
    </source>
</evidence>
<dbReference type="Pfam" id="PF01584">
    <property type="entry name" value="CheW"/>
    <property type="match status" value="1"/>
</dbReference>
<dbReference type="InterPro" id="IPR003594">
    <property type="entry name" value="HATPase_dom"/>
</dbReference>
<dbReference type="GO" id="GO:0006935">
    <property type="term" value="P:chemotaxis"/>
    <property type="evidence" value="ECO:0007669"/>
    <property type="project" value="InterPro"/>
</dbReference>
<name>A0A2S6CVZ0_9CYAN</name>
<dbReference type="EC" id="2.7.13.3" evidence="2"/>
<dbReference type="Pfam" id="PF01627">
    <property type="entry name" value="Hpt"/>
    <property type="match status" value="1"/>
</dbReference>
<dbReference type="InterPro" id="IPR004358">
    <property type="entry name" value="Sig_transdc_His_kin-like_C"/>
</dbReference>
<evidence type="ECO:0000256" key="10">
    <source>
        <dbReference type="SAM" id="MobiDB-lite"/>
    </source>
</evidence>
<evidence type="ECO:0000256" key="5">
    <source>
        <dbReference type="ARBA" id="ARBA00022777"/>
    </source>
</evidence>
<dbReference type="Pfam" id="PF00072">
    <property type="entry name" value="Response_reg"/>
    <property type="match status" value="1"/>
</dbReference>
<keyword evidence="5 15" id="KW-0418">Kinase</keyword>
<dbReference type="SUPFAM" id="SSF55874">
    <property type="entry name" value="ATPase domain of HSP90 chaperone/DNA topoisomerase II/histidine kinase"/>
    <property type="match status" value="1"/>
</dbReference>
<reference evidence="15 16" key="1">
    <citation type="submission" date="2018-02" db="EMBL/GenBank/DDBJ databases">
        <title>Discovery of a pederin family compound in a non-symbiotic bloom-forming cyanobacterium.</title>
        <authorList>
            <person name="Kust A."/>
            <person name="Mares J."/>
            <person name="Jokela J."/>
            <person name="Urajova P."/>
            <person name="Hajek J."/>
            <person name="Saurav K."/>
            <person name="Voracova K."/>
            <person name="Fewer D.P."/>
            <person name="Haapaniemi E."/>
            <person name="Permi P."/>
            <person name="Rehakova K."/>
            <person name="Sivonen K."/>
            <person name="Hrouzek P."/>
        </authorList>
    </citation>
    <scope>NUCLEOTIDE SEQUENCE [LARGE SCALE GENOMIC DNA]</scope>
    <source>
        <strain evidence="15 16">CHARLIE-1</strain>
    </source>
</reference>
<evidence type="ECO:0000256" key="2">
    <source>
        <dbReference type="ARBA" id="ARBA00012438"/>
    </source>
</evidence>
<evidence type="ECO:0000256" key="1">
    <source>
        <dbReference type="ARBA" id="ARBA00000085"/>
    </source>
</evidence>
<keyword evidence="6" id="KW-0902">Two-component regulatory system</keyword>
<dbReference type="CDD" id="cd00156">
    <property type="entry name" value="REC"/>
    <property type="match status" value="1"/>
</dbReference>
<feature type="coiled-coil region" evidence="9">
    <location>
        <begin position="951"/>
        <end position="985"/>
    </location>
</feature>
<dbReference type="SUPFAM" id="SSF47226">
    <property type="entry name" value="Histidine-containing phosphotransfer domain, HPT domain"/>
    <property type="match status" value="1"/>
</dbReference>
<evidence type="ECO:0000259" key="14">
    <source>
        <dbReference type="PROSITE" id="PS50894"/>
    </source>
</evidence>
<dbReference type="Gene3D" id="3.40.50.2300">
    <property type="match status" value="1"/>
</dbReference>
<feature type="domain" description="CheW-like" evidence="13">
    <location>
        <begin position="1284"/>
        <end position="1428"/>
    </location>
</feature>
<dbReference type="CDD" id="cd00731">
    <property type="entry name" value="CheA_reg"/>
    <property type="match status" value="1"/>
</dbReference>
<dbReference type="InterPro" id="IPR005467">
    <property type="entry name" value="His_kinase_dom"/>
</dbReference>
<keyword evidence="9" id="KW-0175">Coiled coil</keyword>
<evidence type="ECO:0000256" key="7">
    <source>
        <dbReference type="PROSITE-ProRule" id="PRU00110"/>
    </source>
</evidence>
<dbReference type="InterPro" id="IPR036061">
    <property type="entry name" value="CheW-like_dom_sf"/>
</dbReference>
<organism evidence="15 16">
    <name type="scientific">Cuspidothrix issatschenkoi CHARLIE-1</name>
    <dbReference type="NCBI Taxonomy" id="2052836"/>
    <lineage>
        <taxon>Bacteria</taxon>
        <taxon>Bacillati</taxon>
        <taxon>Cyanobacteriota</taxon>
        <taxon>Cyanophyceae</taxon>
        <taxon>Nostocales</taxon>
        <taxon>Aphanizomenonaceae</taxon>
        <taxon>Cuspidothrix</taxon>
    </lineage>
</organism>
<evidence type="ECO:0000256" key="3">
    <source>
        <dbReference type="ARBA" id="ARBA00022553"/>
    </source>
</evidence>
<dbReference type="Gene3D" id="2.30.30.40">
    <property type="entry name" value="SH3 Domains"/>
    <property type="match status" value="1"/>
</dbReference>
<dbReference type="PROSITE" id="PS50894">
    <property type="entry name" value="HPT"/>
    <property type="match status" value="1"/>
</dbReference>
<evidence type="ECO:0000259" key="12">
    <source>
        <dbReference type="PROSITE" id="PS50110"/>
    </source>
</evidence>
<dbReference type="Gene3D" id="1.20.120.160">
    <property type="entry name" value="HPT domain"/>
    <property type="match status" value="1"/>
</dbReference>
<dbReference type="EMBL" id="PGEM01000044">
    <property type="protein sequence ID" value="PPJ63955.1"/>
    <property type="molecule type" value="Genomic_DNA"/>
</dbReference>
<evidence type="ECO:0000256" key="8">
    <source>
        <dbReference type="PROSITE-ProRule" id="PRU00169"/>
    </source>
</evidence>
<keyword evidence="4" id="KW-0808">Transferase</keyword>
<feature type="domain" description="HPt" evidence="14">
    <location>
        <begin position="2"/>
        <end position="106"/>
    </location>
</feature>
<dbReference type="InterPro" id="IPR051315">
    <property type="entry name" value="Bact_Chemotaxis_CheA"/>
</dbReference>
<dbReference type="InterPro" id="IPR037006">
    <property type="entry name" value="CheA-like_homodim_sf"/>
</dbReference>
<dbReference type="InterPro" id="IPR001789">
    <property type="entry name" value="Sig_transdc_resp-reg_receiver"/>
</dbReference>
<dbReference type="SUPFAM" id="SSF52172">
    <property type="entry name" value="CheY-like"/>
    <property type="match status" value="1"/>
</dbReference>
<feature type="compositionally biased region" description="Low complexity" evidence="10">
    <location>
        <begin position="916"/>
        <end position="928"/>
    </location>
</feature>
<dbReference type="SUPFAM" id="SSF47384">
    <property type="entry name" value="Homodimeric domain of signal transducing histidine kinase"/>
    <property type="match status" value="1"/>
</dbReference>
<evidence type="ECO:0000313" key="15">
    <source>
        <dbReference type="EMBL" id="PPJ63955.1"/>
    </source>
</evidence>
<dbReference type="PANTHER" id="PTHR43395">
    <property type="entry name" value="SENSOR HISTIDINE KINASE CHEA"/>
    <property type="match status" value="1"/>
</dbReference>
<dbReference type="SUPFAM" id="SSF50341">
    <property type="entry name" value="CheW-like"/>
    <property type="match status" value="1"/>
</dbReference>
<keyword evidence="16" id="KW-1185">Reference proteome</keyword>
<feature type="region of interest" description="Disordered" evidence="10">
    <location>
        <begin position="916"/>
        <end position="942"/>
    </location>
</feature>
<dbReference type="InterPro" id="IPR036097">
    <property type="entry name" value="HisK_dim/P_sf"/>
</dbReference>
<dbReference type="SMART" id="SM00387">
    <property type="entry name" value="HATPase_c"/>
    <property type="match status" value="1"/>
</dbReference>
<evidence type="ECO:0000256" key="6">
    <source>
        <dbReference type="ARBA" id="ARBA00023012"/>
    </source>
</evidence>
<proteinExistence type="predicted"/>
<feature type="region of interest" description="Disordered" evidence="10">
    <location>
        <begin position="872"/>
        <end position="894"/>
    </location>
</feature>
<dbReference type="Gene3D" id="3.30.565.10">
    <property type="entry name" value="Histidine kinase-like ATPase, C-terminal domain"/>
    <property type="match status" value="1"/>
</dbReference>
<evidence type="ECO:0000256" key="9">
    <source>
        <dbReference type="SAM" id="Coils"/>
    </source>
</evidence>
<dbReference type="InterPro" id="IPR004105">
    <property type="entry name" value="CheA-like_dim"/>
</dbReference>
<dbReference type="InterPro" id="IPR036890">
    <property type="entry name" value="HATPase_C_sf"/>
</dbReference>